<evidence type="ECO:0000256" key="1">
    <source>
        <dbReference type="SAM" id="MobiDB-lite"/>
    </source>
</evidence>
<dbReference type="Proteomes" id="UP000006729">
    <property type="component" value="Chromosome 2"/>
</dbReference>
<dbReference type="AlphaFoldDB" id="A0A3N7EMS5"/>
<keyword evidence="3" id="KW-1185">Reference proteome</keyword>
<dbReference type="PANTHER" id="PTHR33735:SF14">
    <property type="entry name" value="PHAGE CAPSID SCAFFOLDING PROTEIN (GPO) SERINE PEPTIDASE"/>
    <property type="match status" value="1"/>
</dbReference>
<evidence type="ECO:0000313" key="2">
    <source>
        <dbReference type="EMBL" id="RQO86772.1"/>
    </source>
</evidence>
<gene>
    <name evidence="2" type="ORF">POPTR_002G101600</name>
</gene>
<proteinExistence type="predicted"/>
<dbReference type="Gramene" id="Potri.002G101600.5.v4.1">
    <property type="protein sequence ID" value="Potri.002G101600.5.v4.1"/>
    <property type="gene ID" value="Potri.002G101600.v4.1"/>
</dbReference>
<dbReference type="PANTHER" id="PTHR33735">
    <property type="entry name" value="EXPRESSED PROTEIN"/>
    <property type="match status" value="1"/>
</dbReference>
<feature type="region of interest" description="Disordered" evidence="1">
    <location>
        <begin position="202"/>
        <end position="223"/>
    </location>
</feature>
<name>A0A3N7EMS5_POPTR</name>
<accession>A0A3N7EMS5</accession>
<feature type="compositionally biased region" description="Polar residues" evidence="1">
    <location>
        <begin position="206"/>
        <end position="216"/>
    </location>
</feature>
<sequence length="223" mass="24720">MMSVTRAMFAYSSVSQIFLPPSPVSDSTSEISKLKFKSQFLRNQRLQVFSTSLKLLYARNTKMEMAVYNSLGTGPAHPSAPSPCLIQLYGDLRTSRKGWVLGMLISIILPFCRNKWGALLLIKDKVEQVVEIADHVADIVEEVAEEVGKVAEEVADHLPEGGKLQQVATFVENVAKETAKDANVVDEIIEKVEEVEKEVEEEVESFSEQLTEQANGKSEESKG</sequence>
<protein>
    <submittedName>
        <fullName evidence="2">Uncharacterized protein</fullName>
    </submittedName>
</protein>
<reference evidence="2 3" key="1">
    <citation type="journal article" date="2006" name="Science">
        <title>The genome of black cottonwood, Populus trichocarpa (Torr. &amp; Gray).</title>
        <authorList>
            <person name="Tuskan G.A."/>
            <person name="Difazio S."/>
            <person name="Jansson S."/>
            <person name="Bohlmann J."/>
            <person name="Grigoriev I."/>
            <person name="Hellsten U."/>
            <person name="Putnam N."/>
            <person name="Ralph S."/>
            <person name="Rombauts S."/>
            <person name="Salamov A."/>
            <person name="Schein J."/>
            <person name="Sterck L."/>
            <person name="Aerts A."/>
            <person name="Bhalerao R.R."/>
            <person name="Bhalerao R.P."/>
            <person name="Blaudez D."/>
            <person name="Boerjan W."/>
            <person name="Brun A."/>
            <person name="Brunner A."/>
            <person name="Busov V."/>
            <person name="Campbell M."/>
            <person name="Carlson J."/>
            <person name="Chalot M."/>
            <person name="Chapman J."/>
            <person name="Chen G.L."/>
            <person name="Cooper D."/>
            <person name="Coutinho P.M."/>
            <person name="Couturier J."/>
            <person name="Covert S."/>
            <person name="Cronk Q."/>
            <person name="Cunningham R."/>
            <person name="Davis J."/>
            <person name="Degroeve S."/>
            <person name="Dejardin A."/>
            <person name="Depamphilis C."/>
            <person name="Detter J."/>
            <person name="Dirks B."/>
            <person name="Dubchak I."/>
            <person name="Duplessis S."/>
            <person name="Ehlting J."/>
            <person name="Ellis B."/>
            <person name="Gendler K."/>
            <person name="Goodstein D."/>
            <person name="Gribskov M."/>
            <person name="Grimwood J."/>
            <person name="Groover A."/>
            <person name="Gunter L."/>
            <person name="Hamberger B."/>
            <person name="Heinze B."/>
            <person name="Helariutta Y."/>
            <person name="Henrissat B."/>
            <person name="Holligan D."/>
            <person name="Holt R."/>
            <person name="Huang W."/>
            <person name="Islam-Faridi N."/>
            <person name="Jones S."/>
            <person name="Jones-Rhoades M."/>
            <person name="Jorgensen R."/>
            <person name="Joshi C."/>
            <person name="Kangasjarvi J."/>
            <person name="Karlsson J."/>
            <person name="Kelleher C."/>
            <person name="Kirkpatrick R."/>
            <person name="Kirst M."/>
            <person name="Kohler A."/>
            <person name="Kalluri U."/>
            <person name="Larimer F."/>
            <person name="Leebens-Mack J."/>
            <person name="Leple J.C."/>
            <person name="Locascio P."/>
            <person name="Lou Y."/>
            <person name="Lucas S."/>
            <person name="Martin F."/>
            <person name="Montanini B."/>
            <person name="Napoli C."/>
            <person name="Nelson D.R."/>
            <person name="Nelson C."/>
            <person name="Nieminen K."/>
            <person name="Nilsson O."/>
            <person name="Pereda V."/>
            <person name="Peter G."/>
            <person name="Philippe R."/>
            <person name="Pilate G."/>
            <person name="Poliakov A."/>
            <person name="Razumovskaya J."/>
            <person name="Richardson P."/>
            <person name="Rinaldi C."/>
            <person name="Ritland K."/>
            <person name="Rouze P."/>
            <person name="Ryaboy D."/>
            <person name="Schmutz J."/>
            <person name="Schrader J."/>
            <person name="Segerman B."/>
            <person name="Shin H."/>
            <person name="Siddiqui A."/>
            <person name="Sterky F."/>
            <person name="Terry A."/>
            <person name="Tsai C.J."/>
            <person name="Uberbacher E."/>
            <person name="Unneberg P."/>
            <person name="Vahala J."/>
            <person name="Wall K."/>
            <person name="Wessler S."/>
            <person name="Yang G."/>
            <person name="Yin T."/>
            <person name="Douglas C."/>
            <person name="Marra M."/>
            <person name="Sandberg G."/>
            <person name="Van de Peer Y."/>
            <person name="Rokhsar D."/>
        </authorList>
    </citation>
    <scope>NUCLEOTIDE SEQUENCE [LARGE SCALE GENOMIC DNA]</scope>
    <source>
        <strain evidence="3">cv. Nisqually</strain>
    </source>
</reference>
<organism evidence="2 3">
    <name type="scientific">Populus trichocarpa</name>
    <name type="common">Western balsam poplar</name>
    <name type="synonym">Populus balsamifera subsp. trichocarpa</name>
    <dbReference type="NCBI Taxonomy" id="3694"/>
    <lineage>
        <taxon>Eukaryota</taxon>
        <taxon>Viridiplantae</taxon>
        <taxon>Streptophyta</taxon>
        <taxon>Embryophyta</taxon>
        <taxon>Tracheophyta</taxon>
        <taxon>Spermatophyta</taxon>
        <taxon>Magnoliopsida</taxon>
        <taxon>eudicotyledons</taxon>
        <taxon>Gunneridae</taxon>
        <taxon>Pentapetalae</taxon>
        <taxon>rosids</taxon>
        <taxon>fabids</taxon>
        <taxon>Malpighiales</taxon>
        <taxon>Salicaceae</taxon>
        <taxon>Saliceae</taxon>
        <taxon>Populus</taxon>
    </lineage>
</organism>
<dbReference type="SMR" id="A0A3N7EMS5"/>
<dbReference type="EMBL" id="CM009291">
    <property type="protein sequence ID" value="RQO86772.1"/>
    <property type="molecule type" value="Genomic_DNA"/>
</dbReference>
<evidence type="ECO:0000313" key="3">
    <source>
        <dbReference type="Proteomes" id="UP000006729"/>
    </source>
</evidence>